<keyword evidence="4 7" id="KW-0812">Transmembrane</keyword>
<comment type="caution">
    <text evidence="7">Lacks conserved residue(s) required for the propagation of feature annotation.</text>
</comment>
<feature type="transmembrane region" description="Helical" evidence="7">
    <location>
        <begin position="217"/>
        <end position="239"/>
    </location>
</feature>
<comment type="caution">
    <text evidence="9">The sequence shown here is derived from an EMBL/GenBank/DDBJ whole genome shotgun (WGS) entry which is preliminary data.</text>
</comment>
<evidence type="ECO:0000259" key="8">
    <source>
        <dbReference type="Pfam" id="PF06808"/>
    </source>
</evidence>
<dbReference type="InterPro" id="IPR004681">
    <property type="entry name" value="TRAP_DctM"/>
</dbReference>
<dbReference type="PATRIC" id="fig|1385369.3.peg.5850"/>
<protein>
    <recommendedName>
        <fullName evidence="7">TRAP transporter large permease protein</fullName>
    </recommendedName>
</protein>
<evidence type="ECO:0000256" key="5">
    <source>
        <dbReference type="ARBA" id="ARBA00022989"/>
    </source>
</evidence>
<sequence length="429" mass="45022">MTIGLLAMLGLVALLLIGLGASFALGWASVGYFAATRGVENIPFTIIAQRLVAGVDSFTLLAIPLFILVGHLMNDSGATTRLFGFANALVGHFRGGLAHVNVLASMLFAGMSGSGTADAAGLGAIEMRAMRDAGYDDKTTIGVTVSSSLIGPIIPPSIPAILYAVLAQVSATDMLLAGVIPGLLMAGALMLMAAWYARRRDLPKGEFPGFRALAGHFVSSFATLMTPVVLMGGILFGLFTATEAAAVASLWAFLLATLVYRNMGLSQLVTVFRRATYDSAVILFILACSALFAWVLTRGRVPDTIAQWIANLTTSPALVMALIIAFLLFIGCFMAVSVAINILTPILVPIAMSFGYDPVHFGIVMIMLLVIGEATPPFGMVLFVITKLSGRPFEFVTLAALPWLGAILAVVILVALFPPLALWLPGLAG</sequence>
<dbReference type="Proteomes" id="UP000019486">
    <property type="component" value="Unassembled WGS sequence"/>
</dbReference>
<feature type="transmembrane region" description="Helical" evidence="7">
    <location>
        <begin position="308"/>
        <end position="331"/>
    </location>
</feature>
<organism evidence="9 10">
    <name type="scientific">Skermanella stibiiresistens SB22</name>
    <dbReference type="NCBI Taxonomy" id="1385369"/>
    <lineage>
        <taxon>Bacteria</taxon>
        <taxon>Pseudomonadati</taxon>
        <taxon>Pseudomonadota</taxon>
        <taxon>Alphaproteobacteria</taxon>
        <taxon>Rhodospirillales</taxon>
        <taxon>Azospirillaceae</taxon>
        <taxon>Skermanella</taxon>
    </lineage>
</organism>
<keyword evidence="6 7" id="KW-0472">Membrane</keyword>
<dbReference type="Pfam" id="PF06808">
    <property type="entry name" value="DctM"/>
    <property type="match status" value="1"/>
</dbReference>
<dbReference type="InterPro" id="IPR010656">
    <property type="entry name" value="DctM"/>
</dbReference>
<keyword evidence="7" id="KW-0813">Transport</keyword>
<keyword evidence="3 7" id="KW-0997">Cell inner membrane</keyword>
<dbReference type="OrthoDB" id="7824289at2"/>
<dbReference type="RefSeq" id="WP_037459422.1">
    <property type="nucleotide sequence ID" value="NZ_AVFL01000030.1"/>
</dbReference>
<feature type="transmembrane region" description="Helical" evidence="7">
    <location>
        <begin position="174"/>
        <end position="196"/>
    </location>
</feature>
<evidence type="ECO:0000256" key="6">
    <source>
        <dbReference type="ARBA" id="ARBA00023136"/>
    </source>
</evidence>
<dbReference type="NCBIfam" id="TIGR00786">
    <property type="entry name" value="dctM"/>
    <property type="match status" value="1"/>
</dbReference>
<evidence type="ECO:0000256" key="7">
    <source>
        <dbReference type="RuleBase" id="RU369079"/>
    </source>
</evidence>
<feature type="transmembrane region" description="Helical" evidence="7">
    <location>
        <begin position="48"/>
        <end position="70"/>
    </location>
</feature>
<dbReference type="GO" id="GO:0005886">
    <property type="term" value="C:plasma membrane"/>
    <property type="evidence" value="ECO:0007669"/>
    <property type="project" value="UniProtKB-SubCell"/>
</dbReference>
<reference evidence="9 10" key="1">
    <citation type="submission" date="2013-08" db="EMBL/GenBank/DDBJ databases">
        <title>The genome sequence of Skermanella stibiiresistens.</title>
        <authorList>
            <person name="Zhu W."/>
            <person name="Wang G."/>
        </authorList>
    </citation>
    <scope>NUCLEOTIDE SEQUENCE [LARGE SCALE GENOMIC DNA]</scope>
    <source>
        <strain evidence="9 10">SB22</strain>
    </source>
</reference>
<gene>
    <name evidence="9" type="ORF">N825_21540</name>
</gene>
<feature type="transmembrane region" description="Helical" evidence="7">
    <location>
        <begin position="245"/>
        <end position="263"/>
    </location>
</feature>
<evidence type="ECO:0000313" key="10">
    <source>
        <dbReference type="Proteomes" id="UP000019486"/>
    </source>
</evidence>
<dbReference type="AlphaFoldDB" id="W9H0B0"/>
<keyword evidence="10" id="KW-1185">Reference proteome</keyword>
<keyword evidence="2" id="KW-1003">Cell membrane</keyword>
<feature type="transmembrane region" description="Helical" evidence="7">
    <location>
        <begin position="362"/>
        <end position="383"/>
    </location>
</feature>
<dbReference type="PIRSF" id="PIRSF006066">
    <property type="entry name" value="HI0050"/>
    <property type="match status" value="1"/>
</dbReference>
<evidence type="ECO:0000256" key="4">
    <source>
        <dbReference type="ARBA" id="ARBA00022692"/>
    </source>
</evidence>
<evidence type="ECO:0000256" key="1">
    <source>
        <dbReference type="ARBA" id="ARBA00004429"/>
    </source>
</evidence>
<dbReference type="STRING" id="1385369.N825_21540"/>
<evidence type="ECO:0000313" key="9">
    <source>
        <dbReference type="EMBL" id="EWY37173.1"/>
    </source>
</evidence>
<dbReference type="EMBL" id="AVFL01000030">
    <property type="protein sequence ID" value="EWY37173.1"/>
    <property type="molecule type" value="Genomic_DNA"/>
</dbReference>
<evidence type="ECO:0000256" key="2">
    <source>
        <dbReference type="ARBA" id="ARBA00022475"/>
    </source>
</evidence>
<feature type="domain" description="TRAP C4-dicarboxylate transport system permease DctM subunit" evidence="8">
    <location>
        <begin position="10"/>
        <end position="419"/>
    </location>
</feature>
<accession>W9H0B0</accession>
<feature type="transmembrane region" description="Helical" evidence="7">
    <location>
        <begin position="395"/>
        <end position="417"/>
    </location>
</feature>
<dbReference type="PANTHER" id="PTHR33362">
    <property type="entry name" value="SIALIC ACID TRAP TRANSPORTER PERMEASE PROTEIN SIAT-RELATED"/>
    <property type="match status" value="1"/>
</dbReference>
<comment type="function">
    <text evidence="7">Part of the tripartite ATP-independent periplasmic (TRAP) transport system.</text>
</comment>
<keyword evidence="5 7" id="KW-1133">Transmembrane helix</keyword>
<dbReference type="GO" id="GO:0022857">
    <property type="term" value="F:transmembrane transporter activity"/>
    <property type="evidence" value="ECO:0007669"/>
    <property type="project" value="UniProtKB-UniRule"/>
</dbReference>
<comment type="subcellular location">
    <subcellularLocation>
        <location evidence="1 7">Cell inner membrane</location>
        <topology evidence="1 7">Multi-pass membrane protein</topology>
    </subcellularLocation>
</comment>
<name>W9H0B0_9PROT</name>
<comment type="subunit">
    <text evidence="7">The complex comprises the extracytoplasmic solute receptor protein and the two transmembrane proteins.</text>
</comment>
<dbReference type="PANTHER" id="PTHR33362:SF3">
    <property type="entry name" value="SIALIC ACID TRAP TRANSPORTER PERMEASE PROTEIN SIAT"/>
    <property type="match status" value="1"/>
</dbReference>
<evidence type="ECO:0000256" key="3">
    <source>
        <dbReference type="ARBA" id="ARBA00022519"/>
    </source>
</evidence>
<feature type="transmembrane region" description="Helical" evidence="7">
    <location>
        <begin position="82"/>
        <end position="104"/>
    </location>
</feature>
<comment type="similarity">
    <text evidence="7">Belongs to the TRAP transporter large permease family.</text>
</comment>
<proteinExistence type="inferred from homology"/>
<feature type="transmembrane region" description="Helical" evidence="7">
    <location>
        <begin position="275"/>
        <end position="296"/>
    </location>
</feature>